<evidence type="ECO:0000256" key="1">
    <source>
        <dbReference type="ARBA" id="ARBA00006313"/>
    </source>
</evidence>
<accession>A0ABZ1JQ96</accession>
<evidence type="ECO:0000313" key="3">
    <source>
        <dbReference type="Proteomes" id="UP001432166"/>
    </source>
</evidence>
<dbReference type="SUPFAM" id="SSF56029">
    <property type="entry name" value="Monooxygenase (hydroxylase) regulatory protein"/>
    <property type="match status" value="1"/>
</dbReference>
<reference evidence="2" key="1">
    <citation type="submission" date="2022-10" db="EMBL/GenBank/DDBJ databases">
        <title>The complete genomes of actinobacterial strains from the NBC collection.</title>
        <authorList>
            <person name="Joergensen T.S."/>
            <person name="Alvarez Arevalo M."/>
            <person name="Sterndorff E.B."/>
            <person name="Faurdal D."/>
            <person name="Vuksanovic O."/>
            <person name="Mourched A.-S."/>
            <person name="Charusanti P."/>
            <person name="Shaw S."/>
            <person name="Blin K."/>
            <person name="Weber T."/>
        </authorList>
    </citation>
    <scope>NUCLEOTIDE SEQUENCE</scope>
    <source>
        <strain evidence="2">NBC_00189</strain>
    </source>
</reference>
<evidence type="ECO:0000313" key="2">
    <source>
        <dbReference type="EMBL" id="WTP53837.1"/>
    </source>
</evidence>
<keyword evidence="3" id="KW-1185">Reference proteome</keyword>
<proteinExistence type="inferred from homology"/>
<name>A0ABZ1JQ96_9ACTN</name>
<dbReference type="InterPro" id="IPR003454">
    <property type="entry name" value="MOase_MmoB_DmpM"/>
</dbReference>
<dbReference type="RefSeq" id="WP_328939453.1">
    <property type="nucleotide sequence ID" value="NZ_CP108133.1"/>
</dbReference>
<dbReference type="Proteomes" id="UP001432166">
    <property type="component" value="Chromosome"/>
</dbReference>
<sequence length="119" mass="12823">MTAPDTGTHTYADADAAAVTAAVAEKLVGPVIRGIDGDLAEAVAAAIERDNPDAEVVVDDQGGYVRISVPRRCVLTRVSLEEELGRAFRLSELEPALAAFAGRLKQTEEQLVWYLERQD</sequence>
<organism evidence="2 3">
    <name type="scientific">Streptomyces tauricus</name>
    <dbReference type="NCBI Taxonomy" id="68274"/>
    <lineage>
        <taxon>Bacteria</taxon>
        <taxon>Bacillati</taxon>
        <taxon>Actinomycetota</taxon>
        <taxon>Actinomycetes</taxon>
        <taxon>Kitasatosporales</taxon>
        <taxon>Streptomycetaceae</taxon>
        <taxon>Streptomyces</taxon>
        <taxon>Streptomyces aurantiacus group</taxon>
    </lineage>
</organism>
<dbReference type="Pfam" id="PF02406">
    <property type="entry name" value="MmoB_DmpM"/>
    <property type="match status" value="1"/>
</dbReference>
<dbReference type="InterPro" id="IPR036889">
    <property type="entry name" value="mOase_MmoB_DmpM_sf"/>
</dbReference>
<gene>
    <name evidence="2" type="ORF">OG288_39275</name>
</gene>
<protein>
    <submittedName>
        <fullName evidence="2">MmoB/DmpM family protein</fullName>
    </submittedName>
</protein>
<dbReference type="EMBL" id="CP108133">
    <property type="protein sequence ID" value="WTP53837.1"/>
    <property type="molecule type" value="Genomic_DNA"/>
</dbReference>
<comment type="similarity">
    <text evidence="1">Belongs to the TmoD/XamoD family.</text>
</comment>
<dbReference type="Gene3D" id="3.90.56.10">
    <property type="entry name" value="Monooxygenase component MmoB/DmpM"/>
    <property type="match status" value="1"/>
</dbReference>